<dbReference type="OrthoDB" id="300641at2759"/>
<feature type="compositionally biased region" description="Polar residues" evidence="1">
    <location>
        <begin position="2761"/>
        <end position="2773"/>
    </location>
</feature>
<comment type="caution">
    <text evidence="3">The sequence shown here is derived from an EMBL/GenBank/DDBJ whole genome shotgun (WGS) entry which is preliminary data.</text>
</comment>
<dbReference type="Proteomes" id="UP000785679">
    <property type="component" value="Unassembled WGS sequence"/>
</dbReference>
<name>A0A8J8P707_HALGN</name>
<dbReference type="SMART" id="SM00261">
    <property type="entry name" value="FU"/>
    <property type="match status" value="2"/>
</dbReference>
<organism evidence="3 4">
    <name type="scientific">Halteria grandinella</name>
    <dbReference type="NCBI Taxonomy" id="5974"/>
    <lineage>
        <taxon>Eukaryota</taxon>
        <taxon>Sar</taxon>
        <taxon>Alveolata</taxon>
        <taxon>Ciliophora</taxon>
        <taxon>Intramacronucleata</taxon>
        <taxon>Spirotrichea</taxon>
        <taxon>Stichotrichia</taxon>
        <taxon>Sporadotrichida</taxon>
        <taxon>Halteriidae</taxon>
        <taxon>Halteria</taxon>
    </lineage>
</organism>
<feature type="transmembrane region" description="Helical" evidence="2">
    <location>
        <begin position="2419"/>
        <end position="2443"/>
    </location>
</feature>
<keyword evidence="4" id="KW-1185">Reference proteome</keyword>
<evidence type="ECO:0000313" key="3">
    <source>
        <dbReference type="EMBL" id="TNV88108.1"/>
    </source>
</evidence>
<protein>
    <submittedName>
        <fullName evidence="3">Uncharacterized protein</fullName>
    </submittedName>
</protein>
<feature type="transmembrane region" description="Helical" evidence="2">
    <location>
        <begin position="2966"/>
        <end position="2984"/>
    </location>
</feature>
<dbReference type="SUPFAM" id="SSF57184">
    <property type="entry name" value="Growth factor receptor domain"/>
    <property type="match status" value="2"/>
</dbReference>
<dbReference type="InterPro" id="IPR006212">
    <property type="entry name" value="Furin_repeat"/>
</dbReference>
<evidence type="ECO:0000256" key="1">
    <source>
        <dbReference type="SAM" id="MobiDB-lite"/>
    </source>
</evidence>
<feature type="region of interest" description="Disordered" evidence="1">
    <location>
        <begin position="2715"/>
        <end position="2773"/>
    </location>
</feature>
<sequence length="3155" mass="357604">MVSHRGSNFQVDSKLQKIHMVARQSRLDPQNFIFWNIDLSTPYMSFKKTSQFTLTLDALIFGFTYSSAHPSDPPTYKNIITYEQGRLLIREVLYEDAILSVSRHKQIGPSNMQLWVATEEGIGFHVQSVEIPVNLATLDDYGYFEVYVAGHVRVGDERDLYVAKFNTRSNLTEWYFTSDSQGVNETVVATLYSDSLLFIAVSVNSALYLNATHPDFQVTGINQSFIVVCSFERYYGVNRYCVYLGSKVGNKNVTLGGIDQFGGFLYTVINTNDSTLGRVQFGVNSIYNVELQKLDTDTGIVLQAVRMGGRYMYSEALDLVCTPQGIYLLALIPNRFSLETNPTLQWKTQSDVGFTLSILLLSHYLALLEIDGRLVSLLQQRTYHGIIPRRLFQVKTLQDTITADPKSRQSHLFMVGERPEKSGLYYFVLKDEDFLENPSLILCLTSNCLRCGRTNPTYCLECDPSVPNSILSYGQCVTAASVSADFTAIQVTDTVSNLDYRVKCIPTCQECDPTDFTVCTLCRAGFTLTSANTCKCTVGFLSPTYTCDPQCSNSFTGLLFSTCIPQCPSNAFPLLDFQALSPNPRTQSAPYTIQDSLIFRGTSRNLELPLTQTILPSDFTFSFWLMLIDDKLGTIATTSGFDILSYGARVFAFANKTMGSQFTLSMRLDQDAPLSVTLTDSTNLLTVNIWRKVSFSLRSTRVKGLHDVMGYFSSNVVGAMSGYANSVVDLAGLKLDPFSGKIIVGGVRERGRFPGTVREIVVIEDTHDIGQMRADEMRGYRGYGLDAYHKLLAYYKLDVIQIYNYPNLTTQSKVITAYVLSDTSTSSGLNTTWNRSEVFALNAPQLLPITPTLTLQIWNNLANCLQLTYSPQIVTPVVLRGDFLAPQLQGLRVLNDGDSLSGVSIGATDSIQLCSDKCSQCQNSIASIKIEAITPTQTYWNIYTSKPARFLPPGQHYHLCYNLGQRILDLGQIYLIAPVAQIYPLNRGVLVNRYITFTTGDRSVNQEADQAFKDRIVFSAGGNCSRIEMPVDGNGLTYREFQRMFNGSYNWDQFMQKGRFAVCWQPAATAIHTTNPVPTILENQFIQINGFDFFFAVHILEIADNLAPAIVGLNEQYVDYNLKGQPFQAGDKFRFFASNPQNSPCFIANRKGADEIELFNLRPDGTPFFAPVWFGYRTGVNGITNDAELNNYDNKLHMCYTELAEINDGPTAMRVENYVTNMASYTIKVVRVSVSSSNENVHLPEIMKYWVEYAGTMNQSQDIEFKFWPGSNSYIYPSQHPTYAHLKGQIAIRRMALDGSGTLHETGEYFYIHQNLTDRALDMEQKEVKCEYEGAKCGIYLGKQRLIPGEIYQLVLYSYSFMIRDIQPNLPVKKYYLFGSNRSSVQQVYSHLFFVRGWSLDPYEAPYIPNSNEGIFTLTLRGKGLKYQSNPIRIIHKIGPAGLPITVESKEFETMGINVTFEIKGSSYCSVLKVPQGTVIQGDDLQDDRVIIRDFKLNGCESGNLFMTVNLWRGLPNKLTGDYTHLYVTNMRDVNIGPLGCEKGCLKCNGTTNSCLLCENSNLKFHYQGKCFDQCPTEAPNYMSYQSDFNKTTYNAQKCLESCPLGLFPANEIQTDIRLSRPCLKCFDGCQVCNQSEPKVCLKCSGTRLLLNGSCLSWCPDSDLVRNSLMLESDLYYEANYENYTCQFTKMERSENRSSFLEVHAVPIGYRKAIPIDELTIIKATVTIRRGNLTALYFKQLDPWFSPLTKDTNLTDPAVKRKFAFEGLSTLEWSTAEVRASQAWWQMRSSTFKYQSETQLYRILIKAVNDKGDYGYDIFEFYANRNPFTRELIAISSDRYHNHTAKTLFNITTVNMSIGSAQKGWYNSEDDLSGNRLSYSLHAQTATQRFLIMPSIWQQQSFLVSIPHLSSSIGYLEVDIYVTATDLEGASTQKYMSLKVSNGYTEKERPLELSSLVQILSNALNESSLTEIVRMQMQIINLMEIGFASPLIPLQTGVICLIDQDCGKGNCIDSLCQCYPGYTGVLCQTTTDEYINSKRAASLIMQAYVIFFSNHTYRDSYTGGDLQYLVMGLKGLLKNLEILSLQQVSSMMDLIEITLFSHIQVTFTYDSAFYEDFYDLIGRLLSKMNFQWILYSKSDEYYKSDFELVNKISSQTRSCLERFSNNLLLKMNAVIFTEYNYPFEKATFSSEYIQDQYLEVKLFQKSGLDLINLGNDTYQIRMDDTGLYSFQVNIPAHAFFEDGERRILKETEFRFKYIVYRLNPIPGTMLEGPYTVFEVYDANMVPLKINLSRNVTFPVNGINMKQGAFNLSRELFQIQSPYTSIRGLPQEYLSCKRLDNATFVRSGDCGPVTYTPSTCLNCSGDLNYTTVAVCYCSKIIPGGIALLFDYPSIGLNNFLEIKQGFYSDSFALMSWTDSMGYQVALGATIAYIIGMIICILVDIKPKKRILFRLMKDLRNIDRYGLPSNSQLETNDDEESKALTVASHEHCKKPSQSKVSPMNSPGRLEDSQNITHQNLLFTENMNESCTSPGISTADAKFKGNQYFEGGSSDEEEIPSVQSVRISNEGVSTFEDRKEPQSDNNQPLFKLRLIGRRQLEKKEEQQTPVPIEEQQPPIDNIGLFQKSNKTKRGNQTLDNFHKVTLVDKPEQSMNKTGLQFGGGPGVMKGLEELIKLEYPQKHDETQIVGEEIAEGDKDQWDAPAVDLDDLLMAKGPAKKKKGVKKKNRITKQEQEVAQQPLADEEQVKKEDSKKDEVKEEVGNTLQEEQPQLEFSNIQETNIEGENSSGEVKGIKLARLEVLTKFFEPAFQHVNPSMQYQLGRDLTPDLESLIKMEHLLIVPQEQRIPKESTTLSFAQDYGPFDPEEIEQQRKQKEEAERLKLEAKKHRELMVMKAQAKIKELVIAEDLDERHLRVSRFEDIEEELEILQASKQGSVASNFKELLIAGNPLLNLLFTDSLLFPRHARFTLLSIDILLLWFFAGMYFKNTRSPITLLDHETMSTDAKQIALRESWVSAIIPLANIGISHLLRYLFRVSEARLRYSDNVYAMQVMVRELQKELKLRFFMGYALCVCMIAAEMWYIVNFTSLYGWKVSWIWWYCGCFAFLLRFLLYDPLCCLTIYLLSKVRQQGKFGTNVGIKGVQLCQRRYYSIAWEEG</sequence>
<feature type="compositionally biased region" description="Basic residues" evidence="1">
    <location>
        <begin position="2715"/>
        <end position="2727"/>
    </location>
</feature>
<proteinExistence type="predicted"/>
<accession>A0A8J8P707</accession>
<feature type="compositionally biased region" description="Basic and acidic residues" evidence="1">
    <location>
        <begin position="2743"/>
        <end position="2759"/>
    </location>
</feature>
<keyword evidence="2" id="KW-1133">Transmembrane helix</keyword>
<gene>
    <name evidence="3" type="ORF">FGO68_gene4486</name>
</gene>
<feature type="transmembrane region" description="Helical" evidence="2">
    <location>
        <begin position="3061"/>
        <end position="3082"/>
    </location>
</feature>
<dbReference type="CDD" id="cd00064">
    <property type="entry name" value="FU"/>
    <property type="match status" value="1"/>
</dbReference>
<feature type="transmembrane region" description="Helical" evidence="2">
    <location>
        <begin position="3012"/>
        <end position="3032"/>
    </location>
</feature>
<keyword evidence="2" id="KW-0812">Transmembrane</keyword>
<evidence type="ECO:0000313" key="4">
    <source>
        <dbReference type="Proteomes" id="UP000785679"/>
    </source>
</evidence>
<feature type="transmembrane region" description="Helical" evidence="2">
    <location>
        <begin position="3094"/>
        <end position="3122"/>
    </location>
</feature>
<evidence type="ECO:0000256" key="2">
    <source>
        <dbReference type="SAM" id="Phobius"/>
    </source>
</evidence>
<dbReference type="InterPro" id="IPR009030">
    <property type="entry name" value="Growth_fac_rcpt_cys_sf"/>
</dbReference>
<keyword evidence="2" id="KW-0472">Membrane</keyword>
<reference evidence="3" key="1">
    <citation type="submission" date="2019-06" db="EMBL/GenBank/DDBJ databases">
        <authorList>
            <person name="Zheng W."/>
        </authorList>
    </citation>
    <scope>NUCLEOTIDE SEQUENCE</scope>
    <source>
        <strain evidence="3">QDHG01</strain>
    </source>
</reference>
<dbReference type="EMBL" id="RRYP01000071">
    <property type="protein sequence ID" value="TNV88108.1"/>
    <property type="molecule type" value="Genomic_DNA"/>
</dbReference>